<feature type="domain" description="AAA+ ATPase" evidence="3">
    <location>
        <begin position="562"/>
        <end position="708"/>
    </location>
</feature>
<name>A0ABY6KKR5_9ARAC</name>
<proteinExistence type="predicted"/>
<dbReference type="Pfam" id="PF17865">
    <property type="entry name" value="AAA_lid_5"/>
    <property type="match status" value="1"/>
</dbReference>
<dbReference type="EMBL" id="CP092867">
    <property type="protein sequence ID" value="UYV67755.1"/>
    <property type="molecule type" value="Genomic_DNA"/>
</dbReference>
<dbReference type="Pfam" id="PF21108">
    <property type="entry name" value="MDN1_4th"/>
    <property type="match status" value="1"/>
</dbReference>
<organism evidence="4 5">
    <name type="scientific">Cordylochernes scorpioides</name>
    <dbReference type="NCBI Taxonomy" id="51811"/>
    <lineage>
        <taxon>Eukaryota</taxon>
        <taxon>Metazoa</taxon>
        <taxon>Ecdysozoa</taxon>
        <taxon>Arthropoda</taxon>
        <taxon>Chelicerata</taxon>
        <taxon>Arachnida</taxon>
        <taxon>Pseudoscorpiones</taxon>
        <taxon>Cheliferoidea</taxon>
        <taxon>Chernetidae</taxon>
        <taxon>Cordylochernes</taxon>
    </lineage>
</organism>
<dbReference type="InterPro" id="IPR041190">
    <property type="entry name" value="Midasin_AAA_lid_5"/>
</dbReference>
<dbReference type="PANTHER" id="PTHR48103">
    <property type="entry name" value="MIDASIN-RELATED"/>
    <property type="match status" value="1"/>
</dbReference>
<evidence type="ECO:0000313" key="5">
    <source>
        <dbReference type="Proteomes" id="UP001235939"/>
    </source>
</evidence>
<dbReference type="InterPro" id="IPR003593">
    <property type="entry name" value="AAA+_ATPase"/>
</dbReference>
<keyword evidence="1" id="KW-0547">Nucleotide-binding</keyword>
<reference evidence="4 5" key="1">
    <citation type="submission" date="2022-01" db="EMBL/GenBank/DDBJ databases">
        <title>A chromosomal length assembly of Cordylochernes scorpioides.</title>
        <authorList>
            <person name="Zeh D."/>
            <person name="Zeh J."/>
        </authorList>
    </citation>
    <scope>NUCLEOTIDE SEQUENCE [LARGE SCALE GENOMIC DNA]</scope>
    <source>
        <strain evidence="4">IN4F17</strain>
        <tissue evidence="4">Whole Body</tissue>
    </source>
</reference>
<evidence type="ECO:0000259" key="3">
    <source>
        <dbReference type="SMART" id="SM00382"/>
    </source>
</evidence>
<evidence type="ECO:0000256" key="2">
    <source>
        <dbReference type="ARBA" id="ARBA00022840"/>
    </source>
</evidence>
<evidence type="ECO:0000313" key="4">
    <source>
        <dbReference type="EMBL" id="UYV67755.1"/>
    </source>
</evidence>
<feature type="domain" description="AAA+ ATPase" evidence="3">
    <location>
        <begin position="1256"/>
        <end position="1439"/>
    </location>
</feature>
<keyword evidence="2" id="KW-0067">ATP-binding</keyword>
<dbReference type="CDD" id="cd00009">
    <property type="entry name" value="AAA"/>
    <property type="match status" value="2"/>
</dbReference>
<feature type="domain" description="AAA+ ATPase" evidence="3">
    <location>
        <begin position="899"/>
        <end position="1056"/>
    </location>
</feature>
<protein>
    <submittedName>
        <fullName evidence="4">MDN1</fullName>
    </submittedName>
</protein>
<dbReference type="SUPFAM" id="SSF52540">
    <property type="entry name" value="P-loop containing nucleoside triphosphate hydrolases"/>
    <property type="match status" value="5"/>
</dbReference>
<dbReference type="Pfam" id="PF17867">
    <property type="entry name" value="AAA_lid_7"/>
    <property type="match status" value="3"/>
</dbReference>
<keyword evidence="5" id="KW-1185">Reference proteome</keyword>
<dbReference type="InterPro" id="IPR048617">
    <property type="entry name" value="MDN1_AAA_lid_4"/>
</dbReference>
<feature type="non-terminal residue" evidence="4">
    <location>
        <position position="1783"/>
    </location>
</feature>
<accession>A0ABY6KKR5</accession>
<dbReference type="InterPro" id="IPR027417">
    <property type="entry name" value="P-loop_NTPase"/>
</dbReference>
<dbReference type="Gene3D" id="3.40.50.300">
    <property type="entry name" value="P-loop containing nucleotide triphosphate hydrolases"/>
    <property type="match status" value="5"/>
</dbReference>
<dbReference type="PANTHER" id="PTHR48103:SF2">
    <property type="entry name" value="MIDASIN"/>
    <property type="match status" value="1"/>
</dbReference>
<dbReference type="Proteomes" id="UP001235939">
    <property type="component" value="Chromosome 05"/>
</dbReference>
<dbReference type="InterPro" id="IPR040848">
    <property type="entry name" value="AAA_lid_7"/>
</dbReference>
<feature type="domain" description="AAA+ ATPase" evidence="3">
    <location>
        <begin position="132"/>
        <end position="397"/>
    </location>
</feature>
<sequence>MCVIDQHGGSRDLVKLCQRIALYYNSNNTNHRAMMKNIFMDTFDIFASSVQQPDIQLHRAQSFGELLGFNKGEVFPEWSCSQNQNQLTIGRVTLAVLPLIKEKRKKKRNKVPFALTRQALCTLESISMAIANNEPVLLVGETGIGKTSLVQYLAESTRHKLTVINMNQQSDSIDLLGGFKPVELKTILKPFVEDIVTLFPLSLSVTNNGPLLDAIQTSLNSRRYAKFLKLCMKAVVINTEALYAKRETTIGSDAVLKAWNKLKDKILALQRQLKKGITHMSFYFIKGALVEAMINGDWILLDEINLAEAETLECLNEVLEDPSGSILLHEKGIHLSSQMYLSINKVNFVCRDQQPIKRHKDFRLLACMNPATDVGKKELPKGIRSRFTELYINELENEHDLIILTKTYVDHLKLQPVTIKGMVDFYKEVREASLTDGVGGRPHYSLRTLCRALCYVAVNHCNSLTRSLFEGFCLSFLTQLNQESYAIVKKLIFKHIIRTKSHCDLLKQPIKCPTHNEYIVCAGFWIHKGLEQPPAEADLQKYILTTTVKQNLADLARIVSYGKHPVLIQGDTSVGKTSLITYLANYTGNRCLRVNNHEHTDLQEYVGSYTPDPITGRLIFTDGVLVKAMKEGSWIILDELNLAPTEVLEALNRVLDDNRELFIPETHQTIQAHPNFMLFATQNPPGLYGGRKLLSRAFRNRFIELHFNEIPAPELEEILTKRCGLPESYSKKMVRVMRELQVLSTTLCFYCLKVHNRMITLKNIQRRTSGIFAGKRSFITLRDLFRWGERYKHAPENGSYSWQQHMADEGTAPLGWCPLHGGYLLLAGRVRKPEEEQIVRDVLQEVLKERVDPDKLFSPGECPTTATILSTLMEEPASHLVWTRNLRRMAVLAGKSLSYKEPVLLVGDTGCGKTTICQLIGQLSKRKLYYINCHMHSESADFLGGLRPVRNHTELFEWVDGPLVKAMRDGSVFLADEISLADDSVLERINSVLEPEQTLLLAEKQNGPEEESTEIKATKGFHFMATMNPGGDYGKKELSPALRNRFTEIWCPSTLEKQDVVAIVNHNIKMPAEDRPFCFGTAMVNFLSHFALTDIGRRCTLSVRDILSWVHFINHCVENQVLSPAKAFLHGASLVFLDSIGSGNTGFASTYEVQQFTFACLSFLLDQIGGNRQDLDNFPWESEVRINATETTFGIGPFHIKRGLWKWILRQGRTGANMWPYELSEDGLIKASDNDYALHASTPCLNALRILRAMQLCKPVLLEGVPGVGKTSLITTLAKLAGHQVTRINLSEQTDISDLFGADLPVDGGSGGQFAWRDGPLLQALKAGHWILLDELNLASQSVLEGLNACLDHRGEVYVPELGMTFCIHNTQSKVFGCQNPHYQGGARKGLPRSFLNRFTQVYIQALTSFDLRFIASSMHPEISKSTISDMVTFNEKLVQEVQVERKWGMKGGPWELNLRDIFRWCELMKEGGNTEDPCIFVELIYSARMRTKEDKLMVLDLVPEAFCNRIGRMDPHPLVVTPEFIQVGSSILPRVQGGALLPGPQVFSLHCQLKPMEHLMKTLSMKWMAILVMYVQVGSSASGKTSLVRTLAALTGNPLTVFTLNTEMDATELLGGFEQVDFARSLDEITWQVELLVSTTLGHYLHKEDPTPCQPLLVLWNNFQNMKGSVLEKINLLSQIVSHLGTLEGAQQQTLEESLKELQKDVLAAESDSSGGCFQWVDSLLVRAMKQGHWLLLDDANFCSPAVLDRLNGLLEPNGRLELSERGVVGGSIPSIQPHPSF</sequence>
<dbReference type="SMART" id="SM00382">
    <property type="entry name" value="AAA"/>
    <property type="match status" value="4"/>
</dbReference>
<dbReference type="Pfam" id="PF07728">
    <property type="entry name" value="AAA_5"/>
    <property type="match status" value="6"/>
</dbReference>
<evidence type="ECO:0000256" key="1">
    <source>
        <dbReference type="ARBA" id="ARBA00022741"/>
    </source>
</evidence>
<gene>
    <name evidence="4" type="ORF">LAZ67_5001911</name>
</gene>
<dbReference type="InterPro" id="IPR011704">
    <property type="entry name" value="ATPase_dyneun-rel_AAA"/>
</dbReference>